<protein>
    <submittedName>
        <fullName evidence="1">(northern house mosquito) hypothetical protein</fullName>
    </submittedName>
</protein>
<sequence length="128" mass="14778">MGPSINPVHRFLEISKHSRYTVKKCEFVCRSLIPTQTTFKGVSTAGDKHRSKSNLHQSSRLQLNLSRVATLLPVHPDFTFLPVLLPRQMELCTKKLNYLCPSKKRQIFINKNQNFLNTKTKTNIKKNI</sequence>
<name>A0A8D8BNP9_CULPI</name>
<reference evidence="1" key="1">
    <citation type="submission" date="2021-05" db="EMBL/GenBank/DDBJ databases">
        <authorList>
            <person name="Alioto T."/>
            <person name="Alioto T."/>
            <person name="Gomez Garrido J."/>
        </authorList>
    </citation>
    <scope>NUCLEOTIDE SEQUENCE</scope>
</reference>
<organism evidence="1">
    <name type="scientific">Culex pipiens</name>
    <name type="common">House mosquito</name>
    <dbReference type="NCBI Taxonomy" id="7175"/>
    <lineage>
        <taxon>Eukaryota</taxon>
        <taxon>Metazoa</taxon>
        <taxon>Ecdysozoa</taxon>
        <taxon>Arthropoda</taxon>
        <taxon>Hexapoda</taxon>
        <taxon>Insecta</taxon>
        <taxon>Pterygota</taxon>
        <taxon>Neoptera</taxon>
        <taxon>Endopterygota</taxon>
        <taxon>Diptera</taxon>
        <taxon>Nematocera</taxon>
        <taxon>Culicoidea</taxon>
        <taxon>Culicidae</taxon>
        <taxon>Culicinae</taxon>
        <taxon>Culicini</taxon>
        <taxon>Culex</taxon>
        <taxon>Culex</taxon>
    </lineage>
</organism>
<proteinExistence type="predicted"/>
<dbReference type="EMBL" id="HBUE01079281">
    <property type="protein sequence ID" value="CAG6476797.1"/>
    <property type="molecule type" value="Transcribed_RNA"/>
</dbReference>
<evidence type="ECO:0000313" key="1">
    <source>
        <dbReference type="EMBL" id="CAG6476797.1"/>
    </source>
</evidence>
<dbReference type="AlphaFoldDB" id="A0A8D8BNP9"/>
<accession>A0A8D8BNP9</accession>